<proteinExistence type="predicted"/>
<evidence type="ECO:0000313" key="5">
    <source>
        <dbReference type="EMBL" id="MPC07944.1"/>
    </source>
</evidence>
<comment type="caution">
    <text evidence="5">The sequence shown here is derived from an EMBL/GenBank/DDBJ whole genome shotgun (WGS) entry which is preliminary data.</text>
</comment>
<accession>A0A5B7CGS4</accession>
<feature type="region of interest" description="Disordered" evidence="4">
    <location>
        <begin position="94"/>
        <end position="168"/>
    </location>
</feature>
<reference evidence="5 6" key="1">
    <citation type="submission" date="2019-05" db="EMBL/GenBank/DDBJ databases">
        <title>Another draft genome of Portunus trituberculatus and its Hox gene families provides insights of decapod evolution.</title>
        <authorList>
            <person name="Jeong J.-H."/>
            <person name="Song I."/>
            <person name="Kim S."/>
            <person name="Choi T."/>
            <person name="Kim D."/>
            <person name="Ryu S."/>
            <person name="Kim W."/>
        </authorList>
    </citation>
    <scope>NUCLEOTIDE SEQUENCE [LARGE SCALE GENOMIC DNA]</scope>
    <source>
        <tissue evidence="5">Muscle</tissue>
    </source>
</reference>
<evidence type="ECO:0000256" key="2">
    <source>
        <dbReference type="ARBA" id="ARBA00022468"/>
    </source>
</evidence>
<keyword evidence="5" id="KW-0808">Transferase</keyword>
<evidence type="ECO:0000313" key="6">
    <source>
        <dbReference type="Proteomes" id="UP000324222"/>
    </source>
</evidence>
<dbReference type="GO" id="GO:0016740">
    <property type="term" value="F:transferase activity"/>
    <property type="evidence" value="ECO:0007669"/>
    <property type="project" value="UniProtKB-KW"/>
</dbReference>
<dbReference type="GO" id="GO:0006886">
    <property type="term" value="P:intracellular protein transport"/>
    <property type="evidence" value="ECO:0007669"/>
    <property type="project" value="InterPro"/>
</dbReference>
<keyword evidence="2" id="KW-0343">GTPase activation</keyword>
<dbReference type="EMBL" id="VSRR010000012">
    <property type="protein sequence ID" value="MPC07944.1"/>
    <property type="molecule type" value="Genomic_DNA"/>
</dbReference>
<dbReference type="PRINTS" id="PR00893">
    <property type="entry name" value="RABESCORT"/>
</dbReference>
<comment type="subcellular location">
    <subcellularLocation>
        <location evidence="1">Cytoplasm</location>
    </subcellularLocation>
</comment>
<protein>
    <submittedName>
        <fullName evidence="5">Rab proteins geranylgeranyltransferase component A</fullName>
    </submittedName>
</protein>
<name>A0A5B7CGS4_PORTR</name>
<feature type="compositionally biased region" description="Basic and acidic residues" evidence="4">
    <location>
        <begin position="140"/>
        <end position="159"/>
    </location>
</feature>
<dbReference type="InterPro" id="IPR001738">
    <property type="entry name" value="Rab_escort"/>
</dbReference>
<dbReference type="GO" id="GO:0005096">
    <property type="term" value="F:GTPase activator activity"/>
    <property type="evidence" value="ECO:0007669"/>
    <property type="project" value="UniProtKB-KW"/>
</dbReference>
<evidence type="ECO:0000256" key="3">
    <source>
        <dbReference type="ARBA" id="ARBA00022490"/>
    </source>
</evidence>
<dbReference type="GO" id="GO:0005968">
    <property type="term" value="C:Rab-protein geranylgeranyltransferase complex"/>
    <property type="evidence" value="ECO:0007669"/>
    <property type="project" value="InterPro"/>
</dbReference>
<sequence length="185" mass="20109">MGLWDLVTVDLGTEVVGVGVHRMERWVLHPMGGSGLGGKYCWLSVCDLKTNAPGNLYLCPGPNTDLDYDLAIEQARSIFGSMFLGEEFLPRAPDPEEIAFDNQGTEPKQGDTFEGDANSEGKSDGGNGQEKEAEETEQVLEVKEQTEKEQEKGETAKEQDESEVVEEVESEAVIVVVGVSVKRSG</sequence>
<evidence type="ECO:0000256" key="1">
    <source>
        <dbReference type="ARBA" id="ARBA00004496"/>
    </source>
</evidence>
<dbReference type="AlphaFoldDB" id="A0A5B7CGS4"/>
<evidence type="ECO:0000256" key="4">
    <source>
        <dbReference type="SAM" id="MobiDB-lite"/>
    </source>
</evidence>
<gene>
    <name evidence="5" type="primary">Rep</name>
    <name evidence="5" type="ORF">E2C01_000513</name>
</gene>
<keyword evidence="3" id="KW-0963">Cytoplasm</keyword>
<dbReference type="OrthoDB" id="1923006at2759"/>
<organism evidence="5 6">
    <name type="scientific">Portunus trituberculatus</name>
    <name type="common">Swimming crab</name>
    <name type="synonym">Neptunus trituberculatus</name>
    <dbReference type="NCBI Taxonomy" id="210409"/>
    <lineage>
        <taxon>Eukaryota</taxon>
        <taxon>Metazoa</taxon>
        <taxon>Ecdysozoa</taxon>
        <taxon>Arthropoda</taxon>
        <taxon>Crustacea</taxon>
        <taxon>Multicrustacea</taxon>
        <taxon>Malacostraca</taxon>
        <taxon>Eumalacostraca</taxon>
        <taxon>Eucarida</taxon>
        <taxon>Decapoda</taxon>
        <taxon>Pleocyemata</taxon>
        <taxon>Brachyura</taxon>
        <taxon>Eubrachyura</taxon>
        <taxon>Portunoidea</taxon>
        <taxon>Portunidae</taxon>
        <taxon>Portuninae</taxon>
        <taxon>Portunus</taxon>
    </lineage>
</organism>
<dbReference type="Proteomes" id="UP000324222">
    <property type="component" value="Unassembled WGS sequence"/>
</dbReference>
<keyword evidence="6" id="KW-1185">Reference proteome</keyword>